<dbReference type="CDD" id="cd00279">
    <property type="entry name" value="YlxR"/>
    <property type="match status" value="1"/>
</dbReference>
<name>A0ABN0DNB0_9FIRM</name>
<dbReference type="InterPro" id="IPR035931">
    <property type="entry name" value="YlxR-like_sf"/>
</dbReference>
<gene>
    <name evidence="2" type="ORF">HMPREF9432_01860</name>
</gene>
<evidence type="ECO:0000313" key="3">
    <source>
        <dbReference type="Proteomes" id="UP000003175"/>
    </source>
</evidence>
<keyword evidence="3" id="KW-1185">Reference proteome</keyword>
<dbReference type="EMBL" id="ADGH01000018">
    <property type="protein sequence ID" value="EHG23584.1"/>
    <property type="molecule type" value="Genomic_DNA"/>
</dbReference>
<feature type="domain" description="YlxR" evidence="1">
    <location>
        <begin position="9"/>
        <end position="83"/>
    </location>
</feature>
<dbReference type="NCBIfam" id="NF047356">
    <property type="entry name" value="RNA_bind_RnpM"/>
    <property type="match status" value="1"/>
</dbReference>
<dbReference type="Pfam" id="PF04296">
    <property type="entry name" value="YlxR"/>
    <property type="match status" value="1"/>
</dbReference>
<dbReference type="GeneID" id="32474865"/>
<dbReference type="Gene3D" id="3.30.1230.10">
    <property type="entry name" value="YlxR-like"/>
    <property type="match status" value="1"/>
</dbReference>
<dbReference type="PANTHER" id="PTHR34215:SF1">
    <property type="entry name" value="YLXR DOMAIN-CONTAINING PROTEIN"/>
    <property type="match status" value="1"/>
</dbReference>
<organism evidence="2 3">
    <name type="scientific">Selenomonas noxia F0398</name>
    <dbReference type="NCBI Taxonomy" id="702437"/>
    <lineage>
        <taxon>Bacteria</taxon>
        <taxon>Bacillati</taxon>
        <taxon>Bacillota</taxon>
        <taxon>Negativicutes</taxon>
        <taxon>Selenomonadales</taxon>
        <taxon>Selenomonadaceae</taxon>
        <taxon>Selenomonas</taxon>
    </lineage>
</organism>
<proteinExistence type="predicted"/>
<comment type="caution">
    <text evidence="2">The sequence shown here is derived from an EMBL/GenBank/DDBJ whole genome shotgun (WGS) entry which is preliminary data.</text>
</comment>
<dbReference type="InterPro" id="IPR007393">
    <property type="entry name" value="YlxR_dom"/>
</dbReference>
<accession>A0ABN0DNB0</accession>
<dbReference type="RefSeq" id="WP_006695477.1">
    <property type="nucleotide sequence ID" value="NZ_JH376861.1"/>
</dbReference>
<evidence type="ECO:0000259" key="1">
    <source>
        <dbReference type="Pfam" id="PF04296"/>
    </source>
</evidence>
<dbReference type="PANTHER" id="PTHR34215">
    <property type="entry name" value="BLL0784 PROTEIN"/>
    <property type="match status" value="1"/>
</dbReference>
<dbReference type="Proteomes" id="UP000003175">
    <property type="component" value="Unassembled WGS sequence"/>
</dbReference>
<protein>
    <recommendedName>
        <fullName evidence="1">YlxR domain-containing protein</fullName>
    </recommendedName>
</protein>
<dbReference type="InterPro" id="IPR037465">
    <property type="entry name" value="YlxR"/>
</dbReference>
<reference evidence="2 3" key="1">
    <citation type="submission" date="2011-08" db="EMBL/GenBank/DDBJ databases">
        <title>The Genome Sequence of Selenomonas noxia F0398.</title>
        <authorList>
            <consortium name="The Broad Institute Genome Sequencing Platform"/>
            <person name="Earl A."/>
            <person name="Ward D."/>
            <person name="Feldgarden M."/>
            <person name="Gevers D."/>
            <person name="Izard J."/>
            <person name="Ganesan A."/>
            <person name="Blanton J.M."/>
            <person name="Baranova O.V."/>
            <person name="Tanner A.C."/>
            <person name="Dewhirst F.E."/>
            <person name="Young S.K."/>
            <person name="Zeng Q."/>
            <person name="Gargeya S."/>
            <person name="Fitzgerald M."/>
            <person name="Haas B."/>
            <person name="Abouelleil A."/>
            <person name="Alvarado L."/>
            <person name="Arachchi H.M."/>
            <person name="Berlin A."/>
            <person name="Brown A."/>
            <person name="Chapman S.B."/>
            <person name="Chen Z."/>
            <person name="Dunbar C."/>
            <person name="Freedman E."/>
            <person name="Gearin G."/>
            <person name="Gellesch M."/>
            <person name="Goldberg J."/>
            <person name="Griggs A."/>
            <person name="Gujja S."/>
            <person name="Heiman D."/>
            <person name="Howarth C."/>
            <person name="Larson L."/>
            <person name="Lui A."/>
            <person name="MacDonald P.J.P."/>
            <person name="Montmayeur A."/>
            <person name="Murphy C."/>
            <person name="Neiman D."/>
            <person name="Pearson M."/>
            <person name="Priest M."/>
            <person name="Roberts A."/>
            <person name="Saif S."/>
            <person name="Shea T."/>
            <person name="Shenoy N."/>
            <person name="Sisk P."/>
            <person name="Stolte C."/>
            <person name="Sykes S."/>
            <person name="Wortman J."/>
            <person name="Nusbaum C."/>
            <person name="Birren B."/>
        </authorList>
    </citation>
    <scope>NUCLEOTIDE SEQUENCE [LARGE SCALE GENOMIC DNA]</scope>
    <source>
        <strain evidence="2 3">F0398</strain>
    </source>
</reference>
<evidence type="ECO:0000313" key="2">
    <source>
        <dbReference type="EMBL" id="EHG23584.1"/>
    </source>
</evidence>
<dbReference type="SUPFAM" id="SSF64376">
    <property type="entry name" value="YlxR-like"/>
    <property type="match status" value="1"/>
</dbReference>
<sequence length="93" mass="10617">MKQSVQPERLCVGCRRLRPKSELIRIVRSSEGEISIDPTSKGPGRGAYLCRSLECLREARRHNGFSWSLKGRVDPALYDRIEEALRVSEEDES</sequence>